<accession>A0A1C1CYP1</accession>
<dbReference type="Proteomes" id="UP000094526">
    <property type="component" value="Unassembled WGS sequence"/>
</dbReference>
<dbReference type="VEuPathDB" id="FungiDB:CLCR_09603"/>
<feature type="compositionally biased region" description="Polar residues" evidence="2">
    <location>
        <begin position="276"/>
        <end position="289"/>
    </location>
</feature>
<name>A0A1C1CYP1_9EURO</name>
<dbReference type="PANTHER" id="PTHR37271:SF1">
    <property type="entry name" value="KARYOGAMY PROTEIN KAR9"/>
    <property type="match status" value="1"/>
</dbReference>
<feature type="compositionally biased region" description="Basic and acidic residues" evidence="2">
    <location>
        <begin position="781"/>
        <end position="793"/>
    </location>
</feature>
<dbReference type="Pfam" id="PF08580">
    <property type="entry name" value="KAR9"/>
    <property type="match status" value="1"/>
</dbReference>
<evidence type="ECO:0000256" key="1">
    <source>
        <dbReference type="SAM" id="Coils"/>
    </source>
</evidence>
<feature type="coiled-coil region" evidence="1">
    <location>
        <begin position="344"/>
        <end position="371"/>
    </location>
</feature>
<evidence type="ECO:0000313" key="4">
    <source>
        <dbReference type="Proteomes" id="UP000094526"/>
    </source>
</evidence>
<evidence type="ECO:0000256" key="2">
    <source>
        <dbReference type="SAM" id="MobiDB-lite"/>
    </source>
</evidence>
<gene>
    <name evidence="3" type="ORF">CLCR_09603</name>
</gene>
<dbReference type="AlphaFoldDB" id="A0A1C1CYP1"/>
<dbReference type="InterPro" id="IPR013889">
    <property type="entry name" value="Karyogamy_KAR9"/>
</dbReference>
<feature type="compositionally biased region" description="Polar residues" evidence="2">
    <location>
        <begin position="639"/>
        <end position="663"/>
    </location>
</feature>
<feature type="compositionally biased region" description="Polar residues" evidence="2">
    <location>
        <begin position="507"/>
        <end position="521"/>
    </location>
</feature>
<dbReference type="OrthoDB" id="285674at2759"/>
<dbReference type="GO" id="GO:0005938">
    <property type="term" value="C:cell cortex"/>
    <property type="evidence" value="ECO:0007669"/>
    <property type="project" value="TreeGrafter"/>
</dbReference>
<dbReference type="GO" id="GO:0043332">
    <property type="term" value="C:mating projection tip"/>
    <property type="evidence" value="ECO:0007669"/>
    <property type="project" value="TreeGrafter"/>
</dbReference>
<dbReference type="eggNOG" id="ENOG502QUB2">
    <property type="taxonomic scope" value="Eukaryota"/>
</dbReference>
<dbReference type="VEuPathDB" id="FungiDB:G647_00486"/>
<comment type="caution">
    <text evidence="3">The sequence shown here is derived from an EMBL/GenBank/DDBJ whole genome shotgun (WGS) entry which is preliminary data.</text>
</comment>
<reference evidence="4" key="1">
    <citation type="submission" date="2015-07" db="EMBL/GenBank/DDBJ databases">
        <authorList>
            <person name="Teixeira M.M."/>
            <person name="Souza R.C."/>
            <person name="Almeida L.G."/>
            <person name="Vicente V.A."/>
            <person name="de Hoog S."/>
            <person name="Bocca A.L."/>
            <person name="de Almeida S.R."/>
            <person name="Vasconcelos A.T."/>
            <person name="Felipe M.S."/>
        </authorList>
    </citation>
    <scope>NUCLEOTIDE SEQUENCE [LARGE SCALE GENOMIC DNA]</scope>
    <source>
        <strain evidence="4">KSF</strain>
    </source>
</reference>
<feature type="compositionally biased region" description="Polar residues" evidence="2">
    <location>
        <begin position="811"/>
        <end position="825"/>
    </location>
</feature>
<feature type="region of interest" description="Disordered" evidence="2">
    <location>
        <begin position="507"/>
        <end position="684"/>
    </location>
</feature>
<keyword evidence="1" id="KW-0175">Coiled coil</keyword>
<organism evidence="3 4">
    <name type="scientific">Cladophialophora carrionii</name>
    <dbReference type="NCBI Taxonomy" id="86049"/>
    <lineage>
        <taxon>Eukaryota</taxon>
        <taxon>Fungi</taxon>
        <taxon>Dikarya</taxon>
        <taxon>Ascomycota</taxon>
        <taxon>Pezizomycotina</taxon>
        <taxon>Eurotiomycetes</taxon>
        <taxon>Chaetothyriomycetidae</taxon>
        <taxon>Chaetothyriales</taxon>
        <taxon>Herpotrichiellaceae</taxon>
        <taxon>Cladophialophora</taxon>
    </lineage>
</organism>
<feature type="compositionally biased region" description="Polar residues" evidence="2">
    <location>
        <begin position="565"/>
        <end position="582"/>
    </location>
</feature>
<feature type="compositionally biased region" description="Polar residues" evidence="2">
    <location>
        <begin position="847"/>
        <end position="857"/>
    </location>
</feature>
<dbReference type="GO" id="GO:0051293">
    <property type="term" value="P:establishment of spindle localization"/>
    <property type="evidence" value="ECO:0007669"/>
    <property type="project" value="TreeGrafter"/>
</dbReference>
<dbReference type="EMBL" id="LGRB01000008">
    <property type="protein sequence ID" value="OCT53520.1"/>
    <property type="molecule type" value="Genomic_DNA"/>
</dbReference>
<proteinExistence type="predicted"/>
<protein>
    <recommendedName>
        <fullName evidence="5">Karyogamy protein</fullName>
    </recommendedName>
</protein>
<evidence type="ECO:0000313" key="3">
    <source>
        <dbReference type="EMBL" id="OCT53520.1"/>
    </source>
</evidence>
<dbReference type="GO" id="GO:0031578">
    <property type="term" value="P:mitotic spindle orientation checkpoint signaling"/>
    <property type="evidence" value="ECO:0007669"/>
    <property type="project" value="TreeGrafter"/>
</dbReference>
<feature type="region of interest" description="Disordered" evidence="2">
    <location>
        <begin position="270"/>
        <end position="289"/>
    </location>
</feature>
<keyword evidence="4" id="KW-1185">Reference proteome</keyword>
<feature type="region of interest" description="Disordered" evidence="2">
    <location>
        <begin position="705"/>
        <end position="857"/>
    </location>
</feature>
<dbReference type="GO" id="GO:0030473">
    <property type="term" value="P:nuclear migration along microtubule"/>
    <property type="evidence" value="ECO:0007669"/>
    <property type="project" value="TreeGrafter"/>
</dbReference>
<evidence type="ECO:0008006" key="5">
    <source>
        <dbReference type="Google" id="ProtNLM"/>
    </source>
</evidence>
<feature type="compositionally biased region" description="Low complexity" evidence="2">
    <location>
        <begin position="748"/>
        <end position="766"/>
    </location>
</feature>
<feature type="compositionally biased region" description="Acidic residues" evidence="2">
    <location>
        <begin position="794"/>
        <end position="807"/>
    </location>
</feature>
<dbReference type="GO" id="GO:0005816">
    <property type="term" value="C:spindle pole body"/>
    <property type="evidence" value="ECO:0007669"/>
    <property type="project" value="TreeGrafter"/>
</dbReference>
<dbReference type="STRING" id="86049.A0A1C1CYP1"/>
<dbReference type="PANTHER" id="PTHR37271">
    <property type="entry name" value="KARYOGAMY PROTEIN KAR9"/>
    <property type="match status" value="1"/>
</dbReference>
<sequence>MTSVFRRPSMVETPSDVDLHQLLVPSLSNDVSSQHQANSASSEPSSDAGSFVIPDSLSRSDSVFSFSRQSFNSQIASLTAINVPQAESLSAAVTTLPTARKAIKAIYGAAEQIQSWIKKALKVLENLDAEDDVEWAAAAGRLGLDDTDKTVNKFGNLINMYVLSIEELQGRPDIGEANPEDLQAVVEQMEVTLGGWDDVRKQLKKVHEQVELAMEWEELWSKVLADVGQEMDALSAMVFEMEEKRHTAYQTQSHADSGQNIDLNELESFIDEPTQKKTTPNSRFSIPTFESSPLGSPIIENPHDDSTLLALFARMQPLRASLDFLPMRLSMFQSRAEKIFPIACRELDDKRARLEKNWTELSKEAETLRRELSEDRWVIVFRNAGRQAQKMCDSVERSIVKVQEAIHENYPATNPSAFAKRTESFEAKRLHYSPAIQRVLAIIQKGLKDRLTVNGEILRLHKDLSSRMRDLTDTMEDLESLLEPVSSRQNSHLRESISSIMSGDRSFASTFASTPGSSPPSSVDLPPQRMEKPVPKYGLNGYTKQRTPSTSRPPPPTSGNRRSSMLPQSRRPTTPMSHSSSGALRRGVSPLPGPPSVYRQGVYTPPVVSAPRPEPTPLSHKPRWSAVVKSDDGTLAPSYRSSSTTTPNTARRYTPRSISSNTALPLRSPLSREASASPSGMLPTLAKQDNQQFRSFAERVADPVPARTSSLLDPVPYHRNRNASAPVPGTIRSPSSIVVNRDNKPTMSGGSIPRPPSSLSRSYGSSQVPLRSMSHNPIMASRHDSSPGKRSDRLEEDDQGSENEEDHPVELNSSPLSKRTVTRPSSVLAMSGKGKRMSLLPIPVGNGRQSSLGSRIS</sequence>